<name>A0A8S5N184_9CAUD</name>
<proteinExistence type="predicted"/>
<organism evidence="1">
    <name type="scientific">Siphoviridae sp. ctXQq5</name>
    <dbReference type="NCBI Taxonomy" id="2826368"/>
    <lineage>
        <taxon>Viruses</taxon>
        <taxon>Duplodnaviria</taxon>
        <taxon>Heunggongvirae</taxon>
        <taxon>Uroviricota</taxon>
        <taxon>Caudoviricetes</taxon>
    </lineage>
</organism>
<reference evidence="1" key="1">
    <citation type="journal article" date="2021" name="Proc. Natl. Acad. Sci. U.S.A.">
        <title>A Catalog of Tens of Thousands of Viruses from Human Metagenomes Reveals Hidden Associations with Chronic Diseases.</title>
        <authorList>
            <person name="Tisza M.J."/>
            <person name="Buck C.B."/>
        </authorList>
    </citation>
    <scope>NUCLEOTIDE SEQUENCE</scope>
    <source>
        <strain evidence="1">CtXQq5</strain>
    </source>
</reference>
<evidence type="ECO:0000313" key="1">
    <source>
        <dbReference type="EMBL" id="DAD88196.1"/>
    </source>
</evidence>
<dbReference type="EMBL" id="BK015037">
    <property type="protein sequence ID" value="DAD88196.1"/>
    <property type="molecule type" value="Genomic_DNA"/>
</dbReference>
<protein>
    <submittedName>
        <fullName evidence="1">Uncharacterized protein</fullName>
    </submittedName>
</protein>
<sequence length="118" mass="13830">MSFVADELVKWRKDPPWYDRIDMDEFEHLAGIGYEPKQIAMYYNVPETDFLWYFNLVGSPLKFHYERGQLVQRAKEGLAMSASAETGDNVTQAQRFDKFRQATGYRNSINKVFFDDIG</sequence>
<accession>A0A8S5N184</accession>